<dbReference type="RefSeq" id="WP_062137669.1">
    <property type="nucleotide sequence ID" value="NZ_LRBG01000039.1"/>
</dbReference>
<evidence type="ECO:0000313" key="3">
    <source>
        <dbReference type="Proteomes" id="UP000075613"/>
    </source>
</evidence>
<dbReference type="Pfam" id="PF11755">
    <property type="entry name" value="DUF3311"/>
    <property type="match status" value="1"/>
</dbReference>
<sequence>MKLRILLAALPFIGLYSGGSLAAHTPFLFGIPFLLVWNLIWMVGTAAILALIYWLDSRDKSAGASGCVRGGQ</sequence>
<evidence type="ECO:0000256" key="1">
    <source>
        <dbReference type="SAM" id="Phobius"/>
    </source>
</evidence>
<dbReference type="STRING" id="1399968.CI15_33740"/>
<keyword evidence="1" id="KW-0472">Membrane</keyword>
<keyword evidence="1" id="KW-0812">Transmembrane</keyword>
<dbReference type="EMBL" id="LRBG01000039">
    <property type="protein sequence ID" value="KXU82488.1"/>
    <property type="molecule type" value="Genomic_DNA"/>
</dbReference>
<feature type="transmembrane region" description="Helical" evidence="1">
    <location>
        <begin position="32"/>
        <end position="55"/>
    </location>
</feature>
<keyword evidence="3" id="KW-1185">Reference proteome</keyword>
<protein>
    <recommendedName>
        <fullName evidence="4">DUF3311 domain-containing protein</fullName>
    </recommendedName>
</protein>
<accession>A0A149PBT2</accession>
<evidence type="ECO:0000313" key="2">
    <source>
        <dbReference type="EMBL" id="KXU82488.1"/>
    </source>
</evidence>
<keyword evidence="1" id="KW-1133">Transmembrane helix</keyword>
<evidence type="ECO:0008006" key="4">
    <source>
        <dbReference type="Google" id="ProtNLM"/>
    </source>
</evidence>
<comment type="caution">
    <text evidence="2">The sequence shown here is derived from an EMBL/GenBank/DDBJ whole genome shotgun (WGS) entry which is preliminary data.</text>
</comment>
<proteinExistence type="predicted"/>
<organism evidence="2 3">
    <name type="scientific">Paraburkholderia monticola</name>
    <dbReference type="NCBI Taxonomy" id="1399968"/>
    <lineage>
        <taxon>Bacteria</taxon>
        <taxon>Pseudomonadati</taxon>
        <taxon>Pseudomonadota</taxon>
        <taxon>Betaproteobacteria</taxon>
        <taxon>Burkholderiales</taxon>
        <taxon>Burkholderiaceae</taxon>
        <taxon>Paraburkholderia</taxon>
    </lineage>
</organism>
<dbReference type="AlphaFoldDB" id="A0A149PBT2"/>
<gene>
    <name evidence="2" type="ORF">CI15_33740</name>
</gene>
<name>A0A149PBT2_9BURK</name>
<dbReference type="OrthoDB" id="3628949at2"/>
<dbReference type="InterPro" id="IPR021741">
    <property type="entry name" value="DUF3311"/>
</dbReference>
<dbReference type="Proteomes" id="UP000075613">
    <property type="component" value="Unassembled WGS sequence"/>
</dbReference>
<reference evidence="2 3" key="1">
    <citation type="journal article" date="2015" name="Int. J. Syst. Evol. Microbiol.">
        <title>Burkholderia monticola sp. nov., isolated from mountain soil.</title>
        <authorList>
            <person name="Baek I."/>
            <person name="Seo B."/>
            <person name="Lee I."/>
            <person name="Yi H."/>
            <person name="Chun J."/>
        </authorList>
    </citation>
    <scope>NUCLEOTIDE SEQUENCE [LARGE SCALE GENOMIC DNA]</scope>
    <source>
        <strain evidence="2 3">JC2948</strain>
    </source>
</reference>